<dbReference type="GO" id="GO:0003676">
    <property type="term" value="F:nucleic acid binding"/>
    <property type="evidence" value="ECO:0007669"/>
    <property type="project" value="InterPro"/>
</dbReference>
<dbReference type="Proteomes" id="UP001162131">
    <property type="component" value="Unassembled WGS sequence"/>
</dbReference>
<dbReference type="PROSITE" id="PS51113">
    <property type="entry name" value="ZF_BTK"/>
    <property type="match status" value="1"/>
</dbReference>
<evidence type="ECO:0008006" key="6">
    <source>
        <dbReference type="Google" id="ProtNLM"/>
    </source>
</evidence>
<feature type="region of interest" description="Disordered" evidence="3">
    <location>
        <begin position="1"/>
        <end position="25"/>
    </location>
</feature>
<evidence type="ECO:0000256" key="2">
    <source>
        <dbReference type="SAM" id="Coils"/>
    </source>
</evidence>
<accession>A0AAU9JJC5</accession>
<organism evidence="4 5">
    <name type="scientific">Blepharisma stoltei</name>
    <dbReference type="NCBI Taxonomy" id="1481888"/>
    <lineage>
        <taxon>Eukaryota</taxon>
        <taxon>Sar</taxon>
        <taxon>Alveolata</taxon>
        <taxon>Ciliophora</taxon>
        <taxon>Postciliodesmatophora</taxon>
        <taxon>Heterotrichea</taxon>
        <taxon>Heterotrichida</taxon>
        <taxon>Blepharismidae</taxon>
        <taxon>Blepharisma</taxon>
    </lineage>
</organism>
<evidence type="ECO:0000313" key="4">
    <source>
        <dbReference type="EMBL" id="CAG9328093.1"/>
    </source>
</evidence>
<keyword evidence="1" id="KW-0863">Zinc-finger</keyword>
<name>A0AAU9JJC5_9CILI</name>
<feature type="coiled-coil region" evidence="2">
    <location>
        <begin position="350"/>
        <end position="412"/>
    </location>
</feature>
<evidence type="ECO:0000313" key="5">
    <source>
        <dbReference type="Proteomes" id="UP001162131"/>
    </source>
</evidence>
<keyword evidence="5" id="KW-1185">Reference proteome</keyword>
<dbReference type="AlphaFoldDB" id="A0AAU9JJC5"/>
<sequence>MLTQSHTESPIKIRSNRPNYSTDEDAGLLSDFKGNLFNTFDSSRKATSASTRKQKNAISPFIHKNLSLLRKKRSTSACPKITPELASKVVKDYLLPMFEKDLKNKQNHDRKQQYHLKLDRLQTKPLEKLSGTVYGDFKLTEQLSYELKQMKINLSTVESKLKDAEQEKIKIESEYTKAKEDFLNSEINNQSILFQHSRVIKETSNLDQTFMHLSNQVNKYKAMYEESERKLGLVEKELHDEKAWNDKLRNVAIQLEHGNALIVMESGIIGERLKGLYEAIINIFNINFKESKLENEFLMLISQLKGLAEFEYTNNTSLQIMVKENNELVANIGDLIYSKNISDTQKEKIAKTFKERSERYQKEINSLKEERDKAKADQIEIDKKFNDLNEELKRVRKKMKQYKKESNNAQYEEKFCINCMKPFIEIYNYNWSCRIHKSKPIDDTYWCCGKIGKDAPGCIASKHISKEDEDCESEEESNQKIAFCASCKTPGHFSYECPKDPNTRSNFEPEDELLRINNAENQQKINKVVDLNLKNRVIDMLKERMEGSEFVNGEITIEENEEKIKLHPFRDLLELKEEYVEGNMYNKVRIGSMNDGIFNREMRRARINSSIEQESPIRLMKGVSEEWDMFN</sequence>
<feature type="coiled-coil region" evidence="2">
    <location>
        <begin position="210"/>
        <end position="237"/>
    </location>
</feature>
<dbReference type="GO" id="GO:0035556">
    <property type="term" value="P:intracellular signal transduction"/>
    <property type="evidence" value="ECO:0007669"/>
    <property type="project" value="InterPro"/>
</dbReference>
<dbReference type="EMBL" id="CAJZBQ010000045">
    <property type="protein sequence ID" value="CAG9328093.1"/>
    <property type="molecule type" value="Genomic_DNA"/>
</dbReference>
<proteinExistence type="predicted"/>
<keyword evidence="1" id="KW-0479">Metal-binding</keyword>
<dbReference type="InterPro" id="IPR001562">
    <property type="entry name" value="Znf_Btk_motif"/>
</dbReference>
<reference evidence="4" key="1">
    <citation type="submission" date="2021-09" db="EMBL/GenBank/DDBJ databases">
        <authorList>
            <consortium name="AG Swart"/>
            <person name="Singh M."/>
            <person name="Singh A."/>
            <person name="Seah K."/>
            <person name="Emmerich C."/>
        </authorList>
    </citation>
    <scope>NUCLEOTIDE SEQUENCE</scope>
    <source>
        <strain evidence="4">ATCC30299</strain>
    </source>
</reference>
<dbReference type="GO" id="GO:0008270">
    <property type="term" value="F:zinc ion binding"/>
    <property type="evidence" value="ECO:0007669"/>
    <property type="project" value="UniProtKB-KW"/>
</dbReference>
<gene>
    <name evidence="4" type="ORF">BSTOLATCC_MIC45551</name>
</gene>
<keyword evidence="2" id="KW-0175">Coiled coil</keyword>
<keyword evidence="1" id="KW-0862">Zinc</keyword>
<feature type="coiled-coil region" evidence="2">
    <location>
        <begin position="147"/>
        <end position="181"/>
    </location>
</feature>
<protein>
    <recommendedName>
        <fullName evidence="6">CCHC-type domain-containing protein</fullName>
    </recommendedName>
</protein>
<comment type="caution">
    <text evidence="4">The sequence shown here is derived from an EMBL/GenBank/DDBJ whole genome shotgun (WGS) entry which is preliminary data.</text>
</comment>
<evidence type="ECO:0000256" key="3">
    <source>
        <dbReference type="SAM" id="MobiDB-lite"/>
    </source>
</evidence>
<dbReference type="InterPro" id="IPR036875">
    <property type="entry name" value="Znf_CCHC_sf"/>
</dbReference>
<dbReference type="SUPFAM" id="SSF57756">
    <property type="entry name" value="Retrovirus zinc finger-like domains"/>
    <property type="match status" value="1"/>
</dbReference>
<evidence type="ECO:0000256" key="1">
    <source>
        <dbReference type="PROSITE-ProRule" id="PRU00432"/>
    </source>
</evidence>